<accession>A0ABW3EZ15</accession>
<evidence type="ECO:0000313" key="2">
    <source>
        <dbReference type="Proteomes" id="UP001596972"/>
    </source>
</evidence>
<dbReference type="RefSeq" id="WP_378305674.1">
    <property type="nucleotide sequence ID" value="NZ_JBHTJA010000116.1"/>
</dbReference>
<gene>
    <name evidence="1" type="ORF">ACFQ11_32370</name>
</gene>
<dbReference type="Gene3D" id="1.25.40.10">
    <property type="entry name" value="Tetratricopeptide repeat domain"/>
    <property type="match status" value="1"/>
</dbReference>
<protein>
    <recommendedName>
        <fullName evidence="3">Sel1 repeat family protein</fullName>
    </recommendedName>
</protein>
<evidence type="ECO:0000313" key="1">
    <source>
        <dbReference type="EMBL" id="MFD0905110.1"/>
    </source>
</evidence>
<dbReference type="EMBL" id="JBHTJA010000116">
    <property type="protein sequence ID" value="MFD0905110.1"/>
    <property type="molecule type" value="Genomic_DNA"/>
</dbReference>
<organism evidence="1 2">
    <name type="scientific">Actinomadura sediminis</name>
    <dbReference type="NCBI Taxonomy" id="1038904"/>
    <lineage>
        <taxon>Bacteria</taxon>
        <taxon>Bacillati</taxon>
        <taxon>Actinomycetota</taxon>
        <taxon>Actinomycetes</taxon>
        <taxon>Streptosporangiales</taxon>
        <taxon>Thermomonosporaceae</taxon>
        <taxon>Actinomadura</taxon>
    </lineage>
</organism>
<name>A0ABW3EZ15_9ACTN</name>
<sequence>MPVRPWNPEDLGRPTDGERVDVAFGLGRVYEHEGDLERAAGWYRRAAESGHAGAALRLGAVLGRLADARSADASDESAEDLLAEATRWLSGVQAATTPDAIELITDMLNRHQRQAARRGLEPTATG</sequence>
<evidence type="ECO:0008006" key="3">
    <source>
        <dbReference type="Google" id="ProtNLM"/>
    </source>
</evidence>
<keyword evidence="2" id="KW-1185">Reference proteome</keyword>
<proteinExistence type="predicted"/>
<dbReference type="InterPro" id="IPR011990">
    <property type="entry name" value="TPR-like_helical_dom_sf"/>
</dbReference>
<comment type="caution">
    <text evidence="1">The sequence shown here is derived from an EMBL/GenBank/DDBJ whole genome shotgun (WGS) entry which is preliminary data.</text>
</comment>
<dbReference type="SUPFAM" id="SSF81901">
    <property type="entry name" value="HCP-like"/>
    <property type="match status" value="1"/>
</dbReference>
<dbReference type="Proteomes" id="UP001596972">
    <property type="component" value="Unassembled WGS sequence"/>
</dbReference>
<reference evidence="2" key="1">
    <citation type="journal article" date="2019" name="Int. J. Syst. Evol. Microbiol.">
        <title>The Global Catalogue of Microorganisms (GCM) 10K type strain sequencing project: providing services to taxonomists for standard genome sequencing and annotation.</title>
        <authorList>
            <consortium name="The Broad Institute Genomics Platform"/>
            <consortium name="The Broad Institute Genome Sequencing Center for Infectious Disease"/>
            <person name="Wu L."/>
            <person name="Ma J."/>
        </authorList>
    </citation>
    <scope>NUCLEOTIDE SEQUENCE [LARGE SCALE GENOMIC DNA]</scope>
    <source>
        <strain evidence="2">JCM 31202</strain>
    </source>
</reference>